<protein>
    <recommendedName>
        <fullName evidence="4">Ribosome production factor 2 homolog</fullName>
    </recommendedName>
    <alternativeName>
        <fullName evidence="4">Ribosome biogenesis protein RPF2 homolog</fullName>
    </alternativeName>
</protein>
<sequence length="307" mass="33915">MVQATEPQTKLLKPRTKAGKRVLEKRAPKLVEDPKRALLVYGNKTSQTDAVKYSRNNSEMRPFEAGGEGALESHCARNNCSLFALGSHQKKRPHNLVLGRLFDFRLYDMVEFGVVAYRSVQSFGSGAAQAQLGNKPCFVFVGDVFENDPAMRQVKSLLLDYFRGRQVDNINLKGLDRVILVTQHPENKRVLLRQYTVRYKKSGTRVPRTELTEMGPALDLEVRRTRQPPVDLEKEACKRPKVDKKKGKVGRIYMPKQDVAGMALAKPKGVKRERRAAAAEAAAAKKQRREAGGGGAAAAAGGGGDGE</sequence>
<dbReference type="GO" id="GO:0000027">
    <property type="term" value="P:ribosomal large subunit assembly"/>
    <property type="evidence" value="ECO:0007669"/>
    <property type="project" value="InterPro"/>
</dbReference>
<comment type="subcellular location">
    <subcellularLocation>
        <location evidence="1 4">Nucleus</location>
        <location evidence="1 4">Nucleolus</location>
    </subcellularLocation>
</comment>
<dbReference type="GO" id="GO:0019843">
    <property type="term" value="F:rRNA binding"/>
    <property type="evidence" value="ECO:0007669"/>
    <property type="project" value="UniProtKB-UniRule"/>
</dbReference>
<dbReference type="EMBL" id="JADXDR010000056">
    <property type="protein sequence ID" value="KAI7842009.1"/>
    <property type="molecule type" value="Genomic_DNA"/>
</dbReference>
<comment type="similarity">
    <text evidence="2 4">Belongs to the RPF2 family.</text>
</comment>
<dbReference type="InterPro" id="IPR007109">
    <property type="entry name" value="Brix"/>
</dbReference>
<evidence type="ECO:0000256" key="1">
    <source>
        <dbReference type="ARBA" id="ARBA00004604"/>
    </source>
</evidence>
<dbReference type="GO" id="GO:0005730">
    <property type="term" value="C:nucleolus"/>
    <property type="evidence" value="ECO:0007669"/>
    <property type="project" value="UniProtKB-SubCell"/>
</dbReference>
<proteinExistence type="inferred from homology"/>
<feature type="domain" description="Brix" evidence="6">
    <location>
        <begin position="13"/>
        <end position="231"/>
    </location>
</feature>
<keyword evidence="3 4" id="KW-0539">Nucleus</keyword>
<dbReference type="PROSITE" id="PS50833">
    <property type="entry name" value="BRIX"/>
    <property type="match status" value="1"/>
</dbReference>
<evidence type="ECO:0000256" key="3">
    <source>
        <dbReference type="ARBA" id="ARBA00023242"/>
    </source>
</evidence>
<dbReference type="Pfam" id="PF04427">
    <property type="entry name" value="Brix"/>
    <property type="match status" value="1"/>
</dbReference>
<comment type="caution">
    <text evidence="7">The sequence shown here is derived from an EMBL/GenBank/DDBJ whole genome shotgun (WGS) entry which is preliminary data.</text>
</comment>
<dbReference type="GO" id="GO:0000463">
    <property type="term" value="P:maturation of LSU-rRNA from tricistronic rRNA transcript (SSU-rRNA, 5.8S rRNA, LSU-rRNA)"/>
    <property type="evidence" value="ECO:0007669"/>
    <property type="project" value="TreeGrafter"/>
</dbReference>
<dbReference type="PANTHER" id="PTHR12728:SF0">
    <property type="entry name" value="RIBOSOME PRODUCTION FACTOR 2 HOMOLOG"/>
    <property type="match status" value="1"/>
</dbReference>
<feature type="region of interest" description="Disordered" evidence="5">
    <location>
        <begin position="266"/>
        <end position="307"/>
    </location>
</feature>
<evidence type="ECO:0000259" key="6">
    <source>
        <dbReference type="PROSITE" id="PS50833"/>
    </source>
</evidence>
<keyword evidence="8" id="KW-1185">Reference proteome</keyword>
<evidence type="ECO:0000313" key="7">
    <source>
        <dbReference type="EMBL" id="KAI7842009.1"/>
    </source>
</evidence>
<dbReference type="SMART" id="SM00879">
    <property type="entry name" value="Brix"/>
    <property type="match status" value="1"/>
</dbReference>
<evidence type="ECO:0000256" key="5">
    <source>
        <dbReference type="SAM" id="MobiDB-lite"/>
    </source>
</evidence>
<accession>A0AAD5DXA0</accession>
<dbReference type="Proteomes" id="UP001205105">
    <property type="component" value="Unassembled WGS sequence"/>
</dbReference>
<evidence type="ECO:0000313" key="8">
    <source>
        <dbReference type="Proteomes" id="UP001205105"/>
    </source>
</evidence>
<gene>
    <name evidence="7" type="ORF">COHA_004212</name>
</gene>
<evidence type="ECO:0000256" key="4">
    <source>
        <dbReference type="RuleBase" id="RU367086"/>
    </source>
</evidence>
<evidence type="ECO:0000256" key="2">
    <source>
        <dbReference type="ARBA" id="ARBA00010782"/>
    </source>
</evidence>
<organism evidence="7 8">
    <name type="scientific">Chlorella ohadii</name>
    <dbReference type="NCBI Taxonomy" id="2649997"/>
    <lineage>
        <taxon>Eukaryota</taxon>
        <taxon>Viridiplantae</taxon>
        <taxon>Chlorophyta</taxon>
        <taxon>core chlorophytes</taxon>
        <taxon>Trebouxiophyceae</taxon>
        <taxon>Chlorellales</taxon>
        <taxon>Chlorellaceae</taxon>
        <taxon>Chlorella clade</taxon>
        <taxon>Chlorella</taxon>
    </lineage>
</organism>
<dbReference type="PANTHER" id="PTHR12728">
    <property type="entry name" value="BRIX DOMAIN CONTAINING PROTEIN"/>
    <property type="match status" value="1"/>
</dbReference>
<name>A0AAD5DXA0_9CHLO</name>
<dbReference type="InterPro" id="IPR039770">
    <property type="entry name" value="Rpf2"/>
</dbReference>
<dbReference type="AlphaFoldDB" id="A0AAD5DXA0"/>
<reference evidence="7" key="1">
    <citation type="submission" date="2020-11" db="EMBL/GenBank/DDBJ databases">
        <title>Chlorella ohadii genome sequencing and assembly.</title>
        <authorList>
            <person name="Murik O."/>
            <person name="Treves H."/>
            <person name="Kedem I."/>
            <person name="Shotland Y."/>
            <person name="Kaplan A."/>
        </authorList>
    </citation>
    <scope>NUCLEOTIDE SEQUENCE</scope>
    <source>
        <strain evidence="7">1</strain>
    </source>
</reference>
<feature type="compositionally biased region" description="Gly residues" evidence="5">
    <location>
        <begin position="292"/>
        <end position="307"/>
    </location>
</feature>